<evidence type="ECO:0000313" key="2">
    <source>
        <dbReference type="EMBL" id="GAN55081.1"/>
    </source>
</evidence>
<keyword evidence="3" id="KW-1185">Reference proteome</keyword>
<gene>
    <name evidence="2" type="ORF">Tasa_038_062</name>
</gene>
<dbReference type="InterPro" id="IPR015797">
    <property type="entry name" value="NUDIX_hydrolase-like_dom_sf"/>
</dbReference>
<dbReference type="Proteomes" id="UP000032679">
    <property type="component" value="Unassembled WGS sequence"/>
</dbReference>
<protein>
    <submittedName>
        <fullName evidence="2">Thiamin pyrophosphokinase</fullName>
    </submittedName>
</protein>
<organism evidence="2 3">
    <name type="scientific">Tanticharoenia sakaeratensis NBRC 103193</name>
    <dbReference type="NCBI Taxonomy" id="1231623"/>
    <lineage>
        <taxon>Bacteria</taxon>
        <taxon>Pseudomonadati</taxon>
        <taxon>Pseudomonadota</taxon>
        <taxon>Alphaproteobacteria</taxon>
        <taxon>Acetobacterales</taxon>
        <taxon>Acetobacteraceae</taxon>
        <taxon>Tanticharoenia</taxon>
    </lineage>
</organism>
<feature type="domain" description="Nudix hydrolase" evidence="1">
    <location>
        <begin position="78"/>
        <end position="219"/>
    </location>
</feature>
<evidence type="ECO:0000313" key="3">
    <source>
        <dbReference type="Proteomes" id="UP000032679"/>
    </source>
</evidence>
<name>A0A0D6MNQ5_9PROT</name>
<dbReference type="Pfam" id="PF00293">
    <property type="entry name" value="NUDIX"/>
    <property type="match status" value="1"/>
</dbReference>
<dbReference type="AlphaFoldDB" id="A0A0D6MNQ5"/>
<dbReference type="GO" id="GO:0016301">
    <property type="term" value="F:kinase activity"/>
    <property type="evidence" value="ECO:0007669"/>
    <property type="project" value="UniProtKB-KW"/>
</dbReference>
<proteinExistence type="predicted"/>
<dbReference type="InterPro" id="IPR000086">
    <property type="entry name" value="NUDIX_hydrolase_dom"/>
</dbReference>
<evidence type="ECO:0000259" key="1">
    <source>
        <dbReference type="PROSITE" id="PS51462"/>
    </source>
</evidence>
<dbReference type="Gene3D" id="3.90.79.10">
    <property type="entry name" value="Nucleoside Triphosphate Pyrophosphohydrolase"/>
    <property type="match status" value="1"/>
</dbReference>
<dbReference type="STRING" id="1231623.Tasa_038_062"/>
<keyword evidence="2" id="KW-0808">Transferase</keyword>
<dbReference type="SUPFAM" id="SSF55811">
    <property type="entry name" value="Nudix"/>
    <property type="match status" value="1"/>
</dbReference>
<accession>A0A0D6MNQ5</accession>
<sequence length="249" mass="26840">MIGRVHPTVEPALDALLIREPRGFSVPSGPAIEALGIRMAEIGLYRPHDELFDVLTGPDAAPLGRIDRGALPLLGLLAQGVHVNGLVERSDGLHLWIGRRSPHKRLDPGKLDHLVAGGMTAGLTSLEAVVKEAREEASLGADLSSSAVPASLLGYAVERPEGARRDLLHCFDLFLPEDFRPVPDDGEVVSFELLPIEQALALVRDTQDFKFNVNLVLIDLFLRRGLIGGDEAHTLRAALNDGLSMALEP</sequence>
<reference evidence="2 3" key="1">
    <citation type="submission" date="2012-10" db="EMBL/GenBank/DDBJ databases">
        <title>Genome sequencing of Tanticharoenia sakaeratensis NBRC 103193.</title>
        <authorList>
            <person name="Azuma Y."/>
            <person name="Hadano H."/>
            <person name="Hirakawa H."/>
            <person name="Matsushita K."/>
        </authorList>
    </citation>
    <scope>NUCLEOTIDE SEQUENCE [LARGE SCALE GENOMIC DNA]</scope>
    <source>
        <strain evidence="2 3">NBRC 103193</strain>
    </source>
</reference>
<keyword evidence="2" id="KW-0418">Kinase</keyword>
<dbReference type="CDD" id="cd03676">
    <property type="entry name" value="NUDIX_Tnr3_like"/>
    <property type="match status" value="1"/>
</dbReference>
<comment type="caution">
    <text evidence="2">The sequence shown here is derived from an EMBL/GenBank/DDBJ whole genome shotgun (WGS) entry which is preliminary data.</text>
</comment>
<dbReference type="PROSITE" id="PS51462">
    <property type="entry name" value="NUDIX"/>
    <property type="match status" value="1"/>
</dbReference>
<dbReference type="EMBL" id="BALE01000038">
    <property type="protein sequence ID" value="GAN55081.1"/>
    <property type="molecule type" value="Genomic_DNA"/>
</dbReference>